<accession>A0A7R8Z9Y2</accession>
<dbReference type="AlphaFoldDB" id="A0A7R8Z9Y2"/>
<protein>
    <submittedName>
        <fullName evidence="2">Uncharacterized protein</fullName>
    </submittedName>
</protein>
<name>A0A7R8Z9Y2_TIMDO</name>
<sequence length="263" mass="29118">MKGIGKVELEGVNPHLCGGRMENHLGNTTPSSPDRDSKLDLPVLSSRAQHDTRVSQLHHRGGHRFVPNQSNRRQEDTTTVNSVGFFKAVEPEGQTSIDDATLYQFKGQLTRPTLVGVRNFCVVIASRHLFVIKRYYTSPTASLVLTDSSQLTSDSQHLGQVVNKSDRVYETIFGNNIQCPFKTTRRTFLEIYVETVLQYTAAAECDVTTSYFRESSAVYGRPKILVVGLAMLVNVWCGRGKGEGVLRKRGEAEGAGGRDLLIT</sequence>
<gene>
    <name evidence="2" type="ORF">TDIB3V08_LOCUS3832</name>
</gene>
<feature type="region of interest" description="Disordered" evidence="1">
    <location>
        <begin position="12"/>
        <end position="39"/>
    </location>
</feature>
<evidence type="ECO:0000313" key="2">
    <source>
        <dbReference type="EMBL" id="CAD7197527.1"/>
    </source>
</evidence>
<evidence type="ECO:0000256" key="1">
    <source>
        <dbReference type="SAM" id="MobiDB-lite"/>
    </source>
</evidence>
<organism evidence="2">
    <name type="scientific">Timema douglasi</name>
    <name type="common">Walking stick</name>
    <dbReference type="NCBI Taxonomy" id="61478"/>
    <lineage>
        <taxon>Eukaryota</taxon>
        <taxon>Metazoa</taxon>
        <taxon>Ecdysozoa</taxon>
        <taxon>Arthropoda</taxon>
        <taxon>Hexapoda</taxon>
        <taxon>Insecta</taxon>
        <taxon>Pterygota</taxon>
        <taxon>Neoptera</taxon>
        <taxon>Polyneoptera</taxon>
        <taxon>Phasmatodea</taxon>
        <taxon>Timematodea</taxon>
        <taxon>Timematoidea</taxon>
        <taxon>Timematidae</taxon>
        <taxon>Timema</taxon>
    </lineage>
</organism>
<feature type="region of interest" description="Disordered" evidence="1">
    <location>
        <begin position="52"/>
        <end position="77"/>
    </location>
</feature>
<feature type="compositionally biased region" description="Polar residues" evidence="1">
    <location>
        <begin position="67"/>
        <end position="77"/>
    </location>
</feature>
<reference evidence="2" key="1">
    <citation type="submission" date="2020-11" db="EMBL/GenBank/DDBJ databases">
        <authorList>
            <person name="Tran Van P."/>
        </authorList>
    </citation>
    <scope>NUCLEOTIDE SEQUENCE</scope>
</reference>
<proteinExistence type="predicted"/>
<dbReference type="EMBL" id="OA565688">
    <property type="protein sequence ID" value="CAD7197527.1"/>
    <property type="molecule type" value="Genomic_DNA"/>
</dbReference>